<reference evidence="8" key="1">
    <citation type="submission" date="2022-11" db="EMBL/GenBank/DDBJ databases">
        <title>Centuries of genome instability and evolution in soft-shell clam transmissible cancer (bioRxiv).</title>
        <authorList>
            <person name="Hart S.F.M."/>
            <person name="Yonemitsu M.A."/>
            <person name="Giersch R.M."/>
            <person name="Beal B.F."/>
            <person name="Arriagada G."/>
            <person name="Davis B.W."/>
            <person name="Ostrander E.A."/>
            <person name="Goff S.P."/>
            <person name="Metzger M.J."/>
        </authorList>
    </citation>
    <scope>NUCLEOTIDE SEQUENCE</scope>
    <source>
        <strain evidence="8">MELC-2E11</strain>
        <tissue evidence="8">Siphon/mantle</tissue>
    </source>
</reference>
<dbReference type="PROSITE" id="PS00086">
    <property type="entry name" value="CYTOCHROME_P450"/>
    <property type="match status" value="1"/>
</dbReference>
<dbReference type="Gene3D" id="1.10.630.10">
    <property type="entry name" value="Cytochrome P450"/>
    <property type="match status" value="1"/>
</dbReference>
<evidence type="ECO:0000313" key="8">
    <source>
        <dbReference type="EMBL" id="WAR15950.1"/>
    </source>
</evidence>
<evidence type="ECO:0000256" key="3">
    <source>
        <dbReference type="ARBA" id="ARBA00022723"/>
    </source>
</evidence>
<organism evidence="8 9">
    <name type="scientific">Mya arenaria</name>
    <name type="common">Soft-shell clam</name>
    <dbReference type="NCBI Taxonomy" id="6604"/>
    <lineage>
        <taxon>Eukaryota</taxon>
        <taxon>Metazoa</taxon>
        <taxon>Spiralia</taxon>
        <taxon>Lophotrochozoa</taxon>
        <taxon>Mollusca</taxon>
        <taxon>Bivalvia</taxon>
        <taxon>Autobranchia</taxon>
        <taxon>Heteroconchia</taxon>
        <taxon>Euheterodonta</taxon>
        <taxon>Imparidentia</taxon>
        <taxon>Neoheterodontei</taxon>
        <taxon>Myida</taxon>
        <taxon>Myoidea</taxon>
        <taxon>Myidae</taxon>
        <taxon>Mya</taxon>
    </lineage>
</organism>
<dbReference type="PRINTS" id="PR00463">
    <property type="entry name" value="EP450I"/>
</dbReference>
<evidence type="ECO:0000256" key="5">
    <source>
        <dbReference type="ARBA" id="ARBA00023004"/>
    </source>
</evidence>
<dbReference type="InterPro" id="IPR001128">
    <property type="entry name" value="Cyt_P450"/>
</dbReference>
<protein>
    <submittedName>
        <fullName evidence="8">CP17A-like protein</fullName>
    </submittedName>
</protein>
<dbReference type="InterPro" id="IPR036396">
    <property type="entry name" value="Cyt_P450_sf"/>
</dbReference>
<keyword evidence="3 7" id="KW-0479">Metal-binding</keyword>
<name>A0ABY7F195_MYAAR</name>
<evidence type="ECO:0000256" key="7">
    <source>
        <dbReference type="RuleBase" id="RU000461"/>
    </source>
</evidence>
<dbReference type="SUPFAM" id="SSF48264">
    <property type="entry name" value="Cytochrome P450"/>
    <property type="match status" value="1"/>
</dbReference>
<evidence type="ECO:0000313" key="9">
    <source>
        <dbReference type="Proteomes" id="UP001164746"/>
    </source>
</evidence>
<keyword evidence="9" id="KW-1185">Reference proteome</keyword>
<comment type="similarity">
    <text evidence="1 7">Belongs to the cytochrome P450 family.</text>
</comment>
<dbReference type="PANTHER" id="PTHR24289:SF1">
    <property type="entry name" value="STEROID 17-ALPHA-HYDROXYLASE_17,20 LYASE"/>
    <property type="match status" value="1"/>
</dbReference>
<evidence type="ECO:0000256" key="2">
    <source>
        <dbReference type="ARBA" id="ARBA00022617"/>
    </source>
</evidence>
<gene>
    <name evidence="8" type="ORF">MAR_030544</name>
</gene>
<dbReference type="EMBL" id="CP111021">
    <property type="protein sequence ID" value="WAR15950.1"/>
    <property type="molecule type" value="Genomic_DNA"/>
</dbReference>
<dbReference type="InterPro" id="IPR017972">
    <property type="entry name" value="Cyt_P450_CS"/>
</dbReference>
<dbReference type="Pfam" id="PF00067">
    <property type="entry name" value="p450"/>
    <property type="match status" value="2"/>
</dbReference>
<keyword evidence="4 7" id="KW-0560">Oxidoreductase</keyword>
<dbReference type="Proteomes" id="UP001164746">
    <property type="component" value="Chromosome 10"/>
</dbReference>
<keyword evidence="6 7" id="KW-0503">Monooxygenase</keyword>
<dbReference type="InterPro" id="IPR002401">
    <property type="entry name" value="Cyt_P450_E_grp-I"/>
</dbReference>
<keyword evidence="2 7" id="KW-0349">Heme</keyword>
<dbReference type="PANTHER" id="PTHR24289">
    <property type="entry name" value="STEROID 17-ALPHA-HYDROXYLASE/17,20 LYASE"/>
    <property type="match status" value="1"/>
</dbReference>
<sequence>MFALYAFILVLSAYWIYKISKSRIKKVPGPKGLPIVGKGLEFNSSNLLQKFDELSKEYGDFFLVNLFGIDYLILNSENAIREVLTDTNLKAYTNDRSPTFWGEYAYYGNQSVAFYKEGYSHVHSKMRKYIAKGLHFYGEDGRDIFESNVFSELGNFTKKIERLRVRGEEADMMALIQRSLSNVVSVALSGEVIPEGNEDEDMFWKIIDTNSYFLANARDAILSALPILRFLPGPYSSMWQRLNDGKAKVIRNYFVSQKKTHISGKPRGICDMFFDAQEEEKADGDMVLTDERVISNILEVVVAGIITSWSLLSSTMFLLLHHPEFQDRLAKELQAVAGQGEEVTSKDKVKSPLMEALELETHRLLLVNPTLLTRLSRKDVEYKGYTIKGGTRIISNVWKVHHDEKLWGDPWKFRPERFLDKNGQLVSRDHSYRTRYFCLNIRNPVTIRMYWDLVPQGPPVCTGVILSKDLIPQGSLVCTGVILSKDLVSKDLPYRTSWMPFGLGKRSCIGEPFARARYFLYVATLLRNWRLCPSKDQPLRDYDPRHVENFDIEFTVRPKPYFCRIEKREWN</sequence>
<proteinExistence type="inferred from homology"/>
<accession>A0ABY7F195</accession>
<evidence type="ECO:0000256" key="1">
    <source>
        <dbReference type="ARBA" id="ARBA00010617"/>
    </source>
</evidence>
<evidence type="ECO:0000256" key="4">
    <source>
        <dbReference type="ARBA" id="ARBA00023002"/>
    </source>
</evidence>
<keyword evidence="5 7" id="KW-0408">Iron</keyword>
<evidence type="ECO:0000256" key="6">
    <source>
        <dbReference type="ARBA" id="ARBA00023033"/>
    </source>
</evidence>